<evidence type="ECO:0000256" key="17">
    <source>
        <dbReference type="SAM" id="Coils"/>
    </source>
</evidence>
<feature type="compositionally biased region" description="Basic and acidic residues" evidence="18">
    <location>
        <begin position="459"/>
        <end position="475"/>
    </location>
</feature>
<comment type="subcellular location">
    <subcellularLocation>
        <location evidence="1">Cytoplasm</location>
        <location evidence="1">Cytoskeleton</location>
    </subcellularLocation>
</comment>
<evidence type="ECO:0000256" key="3">
    <source>
        <dbReference type="ARBA" id="ARBA00022473"/>
    </source>
</evidence>
<name>A0A2K5JAB2_COLAP</name>
<dbReference type="FunFam" id="3.40.50.300:FF:000409">
    <property type="entry name" value="Neuron navigator 1"/>
    <property type="match status" value="1"/>
</dbReference>
<dbReference type="SMART" id="SM00382">
    <property type="entry name" value="AAA"/>
    <property type="match status" value="1"/>
</dbReference>
<feature type="compositionally biased region" description="Pro residues" evidence="18">
    <location>
        <begin position="858"/>
        <end position="870"/>
    </location>
</feature>
<evidence type="ECO:0000256" key="7">
    <source>
        <dbReference type="ARBA" id="ARBA00022701"/>
    </source>
</evidence>
<reference evidence="20" key="1">
    <citation type="submission" date="2025-08" db="UniProtKB">
        <authorList>
            <consortium name="Ensembl"/>
        </authorList>
    </citation>
    <scope>IDENTIFICATION</scope>
</reference>
<dbReference type="GO" id="GO:0001578">
    <property type="term" value="P:microtubule bundle formation"/>
    <property type="evidence" value="ECO:0007669"/>
    <property type="project" value="TreeGrafter"/>
</dbReference>
<comment type="similarity">
    <text evidence="2">Belongs to the Nav/unc-53 family.</text>
</comment>
<protein>
    <recommendedName>
        <fullName evidence="15">Neuron navigator 1</fullName>
    </recommendedName>
    <alternativeName>
        <fullName evidence="16">Pore membrane and/or filament-interacting-like protein 3</fullName>
    </alternativeName>
</protein>
<evidence type="ECO:0000256" key="12">
    <source>
        <dbReference type="ARBA" id="ARBA00023212"/>
    </source>
</evidence>
<feature type="compositionally biased region" description="Low complexity" evidence="18">
    <location>
        <begin position="161"/>
        <end position="170"/>
    </location>
</feature>
<evidence type="ECO:0000256" key="9">
    <source>
        <dbReference type="ARBA" id="ARBA00022902"/>
    </source>
</evidence>
<feature type="region of interest" description="Disordered" evidence="18">
    <location>
        <begin position="1200"/>
        <end position="1262"/>
    </location>
</feature>
<sequence length="1833" mass="198194">KRAKAPGGGSGMAKASAAELKVFKSGSMDSRVPGGPPASNLRKQKSLTNLSFLTDSEKKLQLYEPEWSDDMAKAPKGLGKVGSKGREAPLMSKTLSKSEHSLFQAKGSPAGGAKTPLAPLAPSLGKPSRIPRGPYAEVKPLSKAPEAAVSEDGKSDDELLSSKAKAQKSSGPVPSAKGQEERAFLKVDPELVVTVLGDLEQLLFSQMLDPESQRKRTVQNVLDLRQNLEETMSSLRGSQVTHSSLETTCYDSDDANPRSVSSLSNRSSPLSWRYGQSSPRLQAGDAPSVGGSCRSEGTPAWYMHGERAHYSHTMPMRSPSKLSHISRLELVESLDSDEVDLKSGYMSDSDLMGKTMTEDDDITTGWDESSSISSGLSDASDNLSSEEFNASSSLNSLPTTPTASRRNSTIVLRTDSEKRSLAESGLSWFSESEEKAPKKLEYDSGSLKMEPGTSKWRRERPESCDDSSKGGELKKPISLGHPGSLKKGKTPPVAVTSPITHTAQSALKVAGKPEGKATDKGKLAVKNTGLQRSSSDAGRDRLSDAKKPPSGIARPATSGSFGYKKPPPATGTATVMQTGGSATLSKIQKSSGIPVKPVNGRKTSLDVSNSAEPGFLAPGARSNIQYRSLPRPAKSSSMSVTGGRGGPRPVSSSIDPSLLSTKQGGLTPSRLKEPTKVASGRTTPAPVNQTDREKEKAKAKAVALDSDNISLKSIGSPESTPKNQASHPTATKLAELPPTPLRATAKSFVKPPSLANLDKVNSNSLDLPSSSDTTHASKVPDLHATSSASGGPLPSCFTPSPAPILNINSASFSQGLELMSGFSVPKETRMYPKLSGLHRSMESLQMPMSLPSAFPSSTPVPTPPAAPAAPPEEETEELTWSGSPRAGQLDSNQRDRNTLPKKGLRYQLQSQEETKERRHSHTIGGLPESDDQSELPSPPALPMSLSAKGQLTNIVSPTAATTPRITRSNSIPTHEAAFELYSGSQMGSTLSLAERPKGMIRSGSFRDPTDDVHGSVLSLASSASSTYSSAEERMQSEQIRKLRRELESSQEKVATLTSQLSANANLVAAFEQSLVNMTSRLRHLAETAEEKDTELLDLRETIDFLKKKNSEAQAVIQGALNASETTPKELRIKRQNSSDSISSLNSITSHSSIGSSKDADAKKKKKKSWVYELRSSFNKAFSIKKGPKSASSYSDIEEIATPDSSAPSSPKLQHGSTETASPSIKSSTSSSVGTDVTEGPAHPAPHTRLFHANEEEEPEKKEVSELRSELWEKEMKLTDIRLEALNSAHQLDQLRETMHNMQLEVDLLKAENDRLKVAPGPSSGSTPGQVPGSSALSSPRRSLGLALTHSFSPSLADTDLSPMDGISTCGPKEEVTLRVVVRMPPQHIIKGDLKQQEFFLGCSKVSGKVDWKMLDEAVFQVFKDYISKMDPASTLGLSTESIHGYSISHVKRVLDAEPPEMPPCRRGVNNISVSLKGLKEKCVDSLVFETLIPKPMMQHYISLLLKHRRLVLSGPSGTGKTYLTNRLAEYLVERSGREVTEGIVSTFNMHQQSCKDLQLYLSNLANQIDRETGIGDVPLVILLDDLSEAGSISELVNGALTCKYHKCPYIIGTTNQPVKMTPNHGLHLSFRMLTFSNNVEPANGFLVRYLRRKLVESDSDINANKEELLRVLDWVPKLWYHLHTFLEKHSTSDFLIGPCFFLSCPIGIEDFRTWFIDLWNNSIIPYLQEGAKDGIKVHGQKAAWEDPVEWVRDTLPWPSAQQDQSKLYHLPPPTVGPHSIASPPEDRTVKDSTPSSLDSDPLMAMLLKLQEAANYIESPDRETILDPNLQATL</sequence>
<dbReference type="InterPro" id="IPR027417">
    <property type="entry name" value="P-loop_NTPase"/>
</dbReference>
<feature type="coiled-coil region" evidence="17">
    <location>
        <begin position="1088"/>
        <end position="1115"/>
    </location>
</feature>
<dbReference type="InterPro" id="IPR057568">
    <property type="entry name" value="CortBP2_NAV1-like_AAA_lid"/>
</dbReference>
<reference evidence="20" key="2">
    <citation type="submission" date="2025-09" db="UniProtKB">
        <authorList>
            <consortium name="Ensembl"/>
        </authorList>
    </citation>
    <scope>IDENTIFICATION</scope>
</reference>
<feature type="compositionally biased region" description="Basic and acidic residues" evidence="18">
    <location>
        <begin position="432"/>
        <end position="442"/>
    </location>
</feature>
<evidence type="ECO:0000256" key="18">
    <source>
        <dbReference type="SAM" id="MobiDB-lite"/>
    </source>
</evidence>
<evidence type="ECO:0000256" key="11">
    <source>
        <dbReference type="ARBA" id="ARBA00023054"/>
    </source>
</evidence>
<feature type="region of interest" description="Disordered" evidence="18">
    <location>
        <begin position="848"/>
        <end position="940"/>
    </location>
</feature>
<feature type="compositionally biased region" description="Polar residues" evidence="18">
    <location>
        <begin position="1322"/>
        <end position="1339"/>
    </location>
</feature>
<proteinExistence type="inferred from homology"/>
<dbReference type="InterPro" id="IPR057126">
    <property type="entry name" value="NAV1-like_ubiquitin-like"/>
</dbReference>
<evidence type="ECO:0000256" key="13">
    <source>
        <dbReference type="ARBA" id="ARBA00059345"/>
    </source>
</evidence>
<keyword evidence="11 17" id="KW-0175">Coiled coil</keyword>
<feature type="compositionally biased region" description="Low complexity" evidence="18">
    <location>
        <begin position="761"/>
        <end position="774"/>
    </location>
</feature>
<feature type="region of interest" description="Disordered" evidence="18">
    <location>
        <begin position="343"/>
        <end position="795"/>
    </location>
</feature>
<comment type="function">
    <text evidence="13">May be involved in neuronal migration.</text>
</comment>
<feature type="region of interest" description="Disordered" evidence="18">
    <location>
        <begin position="248"/>
        <end position="292"/>
    </location>
</feature>
<keyword evidence="3" id="KW-0217">Developmental protein</keyword>
<feature type="compositionally biased region" description="Low complexity" evidence="18">
    <location>
        <begin position="1221"/>
        <end position="1231"/>
    </location>
</feature>
<keyword evidence="9" id="KW-0524">Neurogenesis</keyword>
<dbReference type="GO" id="GO:0043194">
    <property type="term" value="C:axon initial segment"/>
    <property type="evidence" value="ECO:0007669"/>
    <property type="project" value="TreeGrafter"/>
</dbReference>
<feature type="compositionally biased region" description="Low complexity" evidence="18">
    <location>
        <begin position="389"/>
        <end position="404"/>
    </location>
</feature>
<feature type="compositionally biased region" description="Polar residues" evidence="18">
    <location>
        <begin position="680"/>
        <end position="689"/>
    </location>
</feature>
<comment type="subunit">
    <text evidence="14">Interacts with tubulin.</text>
</comment>
<feature type="compositionally biased region" description="Polar residues" evidence="18">
    <location>
        <begin position="707"/>
        <end position="729"/>
    </location>
</feature>
<keyword evidence="21" id="KW-1185">Reference proteome</keyword>
<evidence type="ECO:0000313" key="21">
    <source>
        <dbReference type="Proteomes" id="UP000233080"/>
    </source>
</evidence>
<feature type="compositionally biased region" description="Polar residues" evidence="18">
    <location>
        <begin position="571"/>
        <end position="591"/>
    </location>
</feature>
<feature type="region of interest" description="Disordered" evidence="18">
    <location>
        <begin position="70"/>
        <end position="181"/>
    </location>
</feature>
<feature type="compositionally biased region" description="Polar residues" evidence="18">
    <location>
        <begin position="654"/>
        <end position="666"/>
    </location>
</feature>
<keyword evidence="12" id="KW-0206">Cytoskeleton</keyword>
<evidence type="ECO:0000256" key="1">
    <source>
        <dbReference type="ARBA" id="ARBA00004245"/>
    </source>
</evidence>
<feature type="region of interest" description="Disordered" evidence="18">
    <location>
        <begin position="25"/>
        <end position="45"/>
    </location>
</feature>
<keyword evidence="10" id="KW-0007">Acetylation</keyword>
<dbReference type="Pfam" id="PF23092">
    <property type="entry name" value="Ubiquitin_6"/>
    <property type="match status" value="1"/>
</dbReference>
<evidence type="ECO:0000256" key="14">
    <source>
        <dbReference type="ARBA" id="ARBA00064590"/>
    </source>
</evidence>
<dbReference type="Gene3D" id="3.40.50.300">
    <property type="entry name" value="P-loop containing nucleotide triphosphate hydrolases"/>
    <property type="match status" value="1"/>
</dbReference>
<dbReference type="GO" id="GO:0005874">
    <property type="term" value="C:microtubule"/>
    <property type="evidence" value="ECO:0007669"/>
    <property type="project" value="UniProtKB-KW"/>
</dbReference>
<dbReference type="Ensembl" id="ENSCANT00000048756.1">
    <property type="protein sequence ID" value="ENSCANP00000025751.1"/>
    <property type="gene ID" value="ENSCANG00000036240.1"/>
</dbReference>
<keyword evidence="8" id="KW-0221">Differentiation</keyword>
<evidence type="ECO:0000256" key="4">
    <source>
        <dbReference type="ARBA" id="ARBA00022481"/>
    </source>
</evidence>
<dbReference type="GO" id="GO:0001764">
    <property type="term" value="P:neuron migration"/>
    <property type="evidence" value="ECO:0007669"/>
    <property type="project" value="TreeGrafter"/>
</dbReference>
<feature type="compositionally biased region" description="Low complexity" evidence="18">
    <location>
        <begin position="367"/>
        <end position="381"/>
    </location>
</feature>
<keyword evidence="5" id="KW-0963">Cytoplasm</keyword>
<evidence type="ECO:0000313" key="20">
    <source>
        <dbReference type="Ensembl" id="ENSCANP00000025751.1"/>
    </source>
</evidence>
<dbReference type="Proteomes" id="UP000233080">
    <property type="component" value="Unassembled WGS sequence"/>
</dbReference>
<feature type="compositionally biased region" description="Polar residues" evidence="18">
    <location>
        <begin position="601"/>
        <end position="611"/>
    </location>
</feature>
<feature type="compositionally biased region" description="Basic and acidic residues" evidence="18">
    <location>
        <begin position="537"/>
        <end position="547"/>
    </location>
</feature>
<evidence type="ECO:0000256" key="2">
    <source>
        <dbReference type="ARBA" id="ARBA00006255"/>
    </source>
</evidence>
<dbReference type="PANTHER" id="PTHR12784">
    <property type="entry name" value="STEERIN"/>
    <property type="match status" value="1"/>
</dbReference>
<evidence type="ECO:0000256" key="6">
    <source>
        <dbReference type="ARBA" id="ARBA00022553"/>
    </source>
</evidence>
<dbReference type="SUPFAM" id="SSF52540">
    <property type="entry name" value="P-loop containing nucleoside triphosphate hydrolases"/>
    <property type="match status" value="1"/>
</dbReference>
<dbReference type="PANTHER" id="PTHR12784:SF3">
    <property type="entry name" value="NEURON NAVIGATOR 1"/>
    <property type="match status" value="1"/>
</dbReference>
<evidence type="ECO:0000256" key="10">
    <source>
        <dbReference type="ARBA" id="ARBA00022990"/>
    </source>
</evidence>
<organism evidence="20 21">
    <name type="scientific">Colobus angolensis palliatus</name>
    <name type="common">Peters' Angolan colobus</name>
    <dbReference type="NCBI Taxonomy" id="336983"/>
    <lineage>
        <taxon>Eukaryota</taxon>
        <taxon>Metazoa</taxon>
        <taxon>Chordata</taxon>
        <taxon>Craniata</taxon>
        <taxon>Vertebrata</taxon>
        <taxon>Euteleostomi</taxon>
        <taxon>Mammalia</taxon>
        <taxon>Eutheria</taxon>
        <taxon>Euarchontoglires</taxon>
        <taxon>Primates</taxon>
        <taxon>Haplorrhini</taxon>
        <taxon>Catarrhini</taxon>
        <taxon>Cercopithecidae</taxon>
        <taxon>Colobinae</taxon>
        <taxon>Colobus</taxon>
    </lineage>
</organism>
<feature type="region of interest" description="Disordered" evidence="18">
    <location>
        <begin position="1315"/>
        <end position="1339"/>
    </location>
</feature>
<feature type="compositionally biased region" description="Low complexity" evidence="18">
    <location>
        <begin position="1137"/>
        <end position="1156"/>
    </location>
</feature>
<evidence type="ECO:0000256" key="16">
    <source>
        <dbReference type="ARBA" id="ARBA00080430"/>
    </source>
</evidence>
<dbReference type="InterPro" id="IPR003593">
    <property type="entry name" value="AAA+_ATPase"/>
</dbReference>
<feature type="compositionally biased region" description="Polar residues" evidence="18">
    <location>
        <begin position="1202"/>
        <end position="1220"/>
    </location>
</feature>
<evidence type="ECO:0000256" key="5">
    <source>
        <dbReference type="ARBA" id="ARBA00022490"/>
    </source>
</evidence>
<feature type="compositionally biased region" description="Low complexity" evidence="18">
    <location>
        <begin position="257"/>
        <end position="271"/>
    </location>
</feature>
<feature type="region of interest" description="Disordered" evidence="18">
    <location>
        <begin position="1128"/>
        <end position="1160"/>
    </location>
</feature>
<dbReference type="Pfam" id="PF25408">
    <property type="entry name" value="AAA_lid_NAV1"/>
    <property type="match status" value="1"/>
</dbReference>
<keyword evidence="7" id="KW-0493">Microtubule</keyword>
<dbReference type="InterPro" id="IPR039041">
    <property type="entry name" value="Nav/unc-53"/>
</dbReference>
<evidence type="ECO:0000259" key="19">
    <source>
        <dbReference type="SMART" id="SM00382"/>
    </source>
</evidence>
<feature type="coiled-coil region" evidence="17">
    <location>
        <begin position="1032"/>
        <end position="1059"/>
    </location>
</feature>
<evidence type="ECO:0000256" key="8">
    <source>
        <dbReference type="ARBA" id="ARBA00022782"/>
    </source>
</evidence>
<accession>A0A2K5JAB2</accession>
<keyword evidence="4" id="KW-0488">Methylation</keyword>
<feature type="region of interest" description="Disordered" evidence="18">
    <location>
        <begin position="1766"/>
        <end position="1799"/>
    </location>
</feature>
<evidence type="ECO:0000256" key="15">
    <source>
        <dbReference type="ARBA" id="ARBA00067341"/>
    </source>
</evidence>
<feature type="compositionally biased region" description="Basic and acidic residues" evidence="18">
    <location>
        <begin position="511"/>
        <end position="522"/>
    </location>
</feature>
<keyword evidence="6" id="KW-0597">Phosphoprotein</keyword>
<feature type="domain" description="AAA+ ATPase" evidence="19">
    <location>
        <begin position="1506"/>
        <end position="1660"/>
    </location>
</feature>